<dbReference type="KEGG" id="muo:115460296"/>
<name>A0A6P7WXR7_9AMPH</name>
<gene>
    <name evidence="10 11" type="primary">LOC115460296</name>
</gene>
<evidence type="ECO:0000313" key="11">
    <source>
        <dbReference type="RefSeq" id="XP_030045951.1"/>
    </source>
</evidence>
<reference evidence="10 11" key="1">
    <citation type="submission" date="2025-04" db="UniProtKB">
        <authorList>
            <consortium name="RefSeq"/>
        </authorList>
    </citation>
    <scope>IDENTIFICATION</scope>
</reference>
<evidence type="ECO:0000256" key="3">
    <source>
        <dbReference type="ARBA" id="ARBA00008145"/>
    </source>
</evidence>
<dbReference type="PROSITE" id="PS51585">
    <property type="entry name" value="SAM_MT_TPMT"/>
    <property type="match status" value="1"/>
</dbReference>
<keyword evidence="8" id="KW-0949">S-adenosyl-L-methionine</keyword>
<dbReference type="GeneID" id="115460296"/>
<dbReference type="PANTHER" id="PTHR10259:SF11">
    <property type="entry name" value="THIOPURINE S-METHYLTRANSFERASE"/>
    <property type="match status" value="1"/>
</dbReference>
<keyword evidence="6" id="KW-0489">Methyltransferase</keyword>
<dbReference type="OrthoDB" id="276151at2759"/>
<evidence type="ECO:0000256" key="2">
    <source>
        <dbReference type="ARBA" id="ARBA00004496"/>
    </source>
</evidence>
<keyword evidence="7" id="KW-0808">Transferase</keyword>
<dbReference type="SUPFAM" id="SSF53335">
    <property type="entry name" value="S-adenosyl-L-methionine-dependent methyltransferases"/>
    <property type="match status" value="1"/>
</dbReference>
<evidence type="ECO:0000256" key="8">
    <source>
        <dbReference type="ARBA" id="ARBA00022691"/>
    </source>
</evidence>
<evidence type="ECO:0000256" key="4">
    <source>
        <dbReference type="ARBA" id="ARBA00011905"/>
    </source>
</evidence>
<keyword evidence="5" id="KW-0963">Cytoplasm</keyword>
<evidence type="ECO:0000256" key="1">
    <source>
        <dbReference type="ARBA" id="ARBA00000903"/>
    </source>
</evidence>
<evidence type="ECO:0000313" key="10">
    <source>
        <dbReference type="RefSeq" id="XP_030045950.1"/>
    </source>
</evidence>
<comment type="catalytic activity">
    <reaction evidence="1">
        <text>S-adenosyl-L-methionine + a thiopurine = S-adenosyl-L-homocysteine + a thiopurine S-methylether.</text>
        <dbReference type="EC" id="2.1.1.67"/>
    </reaction>
</comment>
<proteinExistence type="inferred from homology"/>
<evidence type="ECO:0000313" key="9">
    <source>
        <dbReference type="Proteomes" id="UP000515156"/>
    </source>
</evidence>
<dbReference type="EC" id="2.1.1.67" evidence="4"/>
<dbReference type="RefSeq" id="XP_030045951.1">
    <property type="nucleotide sequence ID" value="XM_030190091.1"/>
</dbReference>
<dbReference type="Proteomes" id="UP000515156">
    <property type="component" value="Chromosome 1"/>
</dbReference>
<dbReference type="RefSeq" id="XP_030045950.1">
    <property type="nucleotide sequence ID" value="XM_030190090.1"/>
</dbReference>
<dbReference type="InterPro" id="IPR029063">
    <property type="entry name" value="SAM-dependent_MTases_sf"/>
</dbReference>
<organism evidence="9 11">
    <name type="scientific">Microcaecilia unicolor</name>
    <dbReference type="NCBI Taxonomy" id="1415580"/>
    <lineage>
        <taxon>Eukaryota</taxon>
        <taxon>Metazoa</taxon>
        <taxon>Chordata</taxon>
        <taxon>Craniata</taxon>
        <taxon>Vertebrata</taxon>
        <taxon>Euteleostomi</taxon>
        <taxon>Amphibia</taxon>
        <taxon>Gymnophiona</taxon>
        <taxon>Siphonopidae</taxon>
        <taxon>Microcaecilia</taxon>
    </lineage>
</organism>
<evidence type="ECO:0000256" key="6">
    <source>
        <dbReference type="ARBA" id="ARBA00022603"/>
    </source>
</evidence>
<dbReference type="FunFam" id="3.40.50.150:FF:000101">
    <property type="entry name" value="Thiopurine S-methyltransferase"/>
    <property type="match status" value="1"/>
</dbReference>
<evidence type="ECO:0000256" key="5">
    <source>
        <dbReference type="ARBA" id="ARBA00022490"/>
    </source>
</evidence>
<dbReference type="Gene3D" id="3.40.50.150">
    <property type="entry name" value="Vaccinia Virus protein VP39"/>
    <property type="match status" value="1"/>
</dbReference>
<comment type="similarity">
    <text evidence="3">Belongs to the class I-like SAM-binding methyltransferase superfamily. TPMT family.</text>
</comment>
<dbReference type="PIRSF" id="PIRSF023956">
    <property type="entry name" value="Thiopurine_S-methyltransferase"/>
    <property type="match status" value="1"/>
</dbReference>
<keyword evidence="9" id="KW-1185">Reference proteome</keyword>
<dbReference type="GO" id="GO:0008119">
    <property type="term" value="F:thiopurine S-methyltransferase activity"/>
    <property type="evidence" value="ECO:0007669"/>
    <property type="project" value="UniProtKB-EC"/>
</dbReference>
<dbReference type="Pfam" id="PF05724">
    <property type="entry name" value="TPMT"/>
    <property type="match status" value="1"/>
</dbReference>
<dbReference type="InterPro" id="IPR025835">
    <property type="entry name" value="Thiopurine_S-MeTrfase"/>
</dbReference>
<protein>
    <recommendedName>
        <fullName evidence="4">thiopurine S-methyltransferase</fullName>
        <ecNumber evidence="4">2.1.1.67</ecNumber>
    </recommendedName>
</protein>
<dbReference type="GO" id="GO:0005737">
    <property type="term" value="C:cytoplasm"/>
    <property type="evidence" value="ECO:0007669"/>
    <property type="project" value="UniProtKB-SubCell"/>
</dbReference>
<dbReference type="AlphaFoldDB" id="A0A6P7WXR7"/>
<sequence length="244" mass="28201">MEGSTAETNTSTAIKQDKVVAKAEWIMKWEQKNICFHQQHVHRLLENYVDLLLNNRTNLRIFFPLCGKAVDMKWLADMGHSITGVDVSEIGLKDFFTEQNISYVEEQVSDIPGAKVFKSLSGNISLYCCSVYDMCRVADKFDCIWDRGALVAINPCDRERYANVLSSLMGREFRYLLVTVSYDHTKHSGPPFYVPDVEVDKLFGTFCCIKHLEKVDAFKERHQKWGLDYFYENIYLLTPKPNLN</sequence>
<accession>A0A6P7WXR7</accession>
<evidence type="ECO:0000256" key="7">
    <source>
        <dbReference type="ARBA" id="ARBA00022679"/>
    </source>
</evidence>
<dbReference type="InterPro" id="IPR008854">
    <property type="entry name" value="TPMT"/>
</dbReference>
<dbReference type="PANTHER" id="PTHR10259">
    <property type="entry name" value="THIOPURINE S-METHYLTRANSFERASE"/>
    <property type="match status" value="1"/>
</dbReference>
<comment type="subcellular location">
    <subcellularLocation>
        <location evidence="2">Cytoplasm</location>
    </subcellularLocation>
</comment>
<dbReference type="GO" id="GO:0032259">
    <property type="term" value="P:methylation"/>
    <property type="evidence" value="ECO:0007669"/>
    <property type="project" value="UniProtKB-KW"/>
</dbReference>